<name>A0A813HGV1_POLGL</name>
<protein>
    <recommendedName>
        <fullName evidence="2">Transglutaminase-like domain-containing protein</fullName>
    </recommendedName>
</protein>
<evidence type="ECO:0000256" key="1">
    <source>
        <dbReference type="SAM" id="MobiDB-lite"/>
    </source>
</evidence>
<dbReference type="OrthoDB" id="416908at2759"/>
<feature type="compositionally biased region" description="Low complexity" evidence="1">
    <location>
        <begin position="7"/>
        <end position="30"/>
    </location>
</feature>
<dbReference type="InterPro" id="IPR038765">
    <property type="entry name" value="Papain-like_cys_pep_sf"/>
</dbReference>
<feature type="domain" description="Transglutaminase-like" evidence="2">
    <location>
        <begin position="249"/>
        <end position="317"/>
    </location>
</feature>
<feature type="region of interest" description="Disordered" evidence="1">
    <location>
        <begin position="1"/>
        <end position="45"/>
    </location>
</feature>
<evidence type="ECO:0000313" key="3">
    <source>
        <dbReference type="EMBL" id="CAE8637148.1"/>
    </source>
</evidence>
<dbReference type="PANTHER" id="PTHR38339">
    <property type="entry name" value="TRANSGLUTAMINASE DOMAIN PROTEIN"/>
    <property type="match status" value="1"/>
</dbReference>
<proteinExistence type="predicted"/>
<reference evidence="3" key="1">
    <citation type="submission" date="2021-02" db="EMBL/GenBank/DDBJ databases">
        <authorList>
            <person name="Dougan E. K."/>
            <person name="Rhodes N."/>
            <person name="Thang M."/>
            <person name="Chan C."/>
        </authorList>
    </citation>
    <scope>NUCLEOTIDE SEQUENCE</scope>
</reference>
<dbReference type="PANTHER" id="PTHR38339:SF1">
    <property type="entry name" value="TRANSGLUTAMINASE-LIKE DOMAIN-CONTAINING PROTEIN"/>
    <property type="match status" value="1"/>
</dbReference>
<gene>
    <name evidence="3" type="ORF">PGLA1383_LOCUS52535</name>
</gene>
<keyword evidence="4" id="KW-1185">Reference proteome</keyword>
<accession>A0A813HGV1</accession>
<dbReference type="Gene3D" id="3.10.620.30">
    <property type="match status" value="1"/>
</dbReference>
<dbReference type="AlphaFoldDB" id="A0A813HGV1"/>
<evidence type="ECO:0000259" key="2">
    <source>
        <dbReference type="SMART" id="SM00460"/>
    </source>
</evidence>
<comment type="caution">
    <text evidence="3">The sequence shown here is derived from an EMBL/GenBank/DDBJ whole genome shotgun (WGS) entry which is preliminary data.</text>
</comment>
<dbReference type="SUPFAM" id="SSF54001">
    <property type="entry name" value="Cysteine proteinases"/>
    <property type="match status" value="1"/>
</dbReference>
<evidence type="ECO:0000313" key="4">
    <source>
        <dbReference type="Proteomes" id="UP000654075"/>
    </source>
</evidence>
<dbReference type="SMART" id="SM00460">
    <property type="entry name" value="TGc"/>
    <property type="match status" value="1"/>
</dbReference>
<sequence length="535" mass="56938">MAPKQPPASSRARSAAKTPAPQTKAAVAPKKAAEPKAPPALPTAAAPVEAEANSAPGIAVAKLVLTAEPVARHIFRAKFELAPPNGLEERPTRFVLFVPRLPGHKHGRLRCSEHAVRIEGQSLRGTPIETFEFEHFMIANVPASALPNLSVEHSFVSHTVSLQLLGEASELHQMPVPALPRDEFLAALADDEHRVEKMREILRELGLDRQAGERDIAYAARLGHALSGADFTFDAAATGEALHLLPTLIFERKRGDCSAFNAGFVYALRASGIPAQLNLGVKYGGGVQDLCGVFAASHAQSEFFAEGIGWVPCDATNGISTASKECWNVFGHSGDSHRSFVAWHGAALSPAEALESAEVMRSSSDLESTLTKLRKLCAKKGLVAGSNLSENLGKLAEALAPSLGLDLDAATRRAQGVVKTCKEKMGADVVITPEIFFEGFAAAELGRCPVHLGFGKSLVATAMTGAMLFEGGPYEKDVPMDLDELKECVMIDRGHQKLCQVVGDGALDLQGQHHASGGRGSLVYVDYQFAEEPLS</sequence>
<dbReference type="EMBL" id="CAJNNV010031624">
    <property type="protein sequence ID" value="CAE8637148.1"/>
    <property type="molecule type" value="Genomic_DNA"/>
</dbReference>
<dbReference type="Proteomes" id="UP000654075">
    <property type="component" value="Unassembled WGS sequence"/>
</dbReference>
<organism evidence="3 4">
    <name type="scientific">Polarella glacialis</name>
    <name type="common">Dinoflagellate</name>
    <dbReference type="NCBI Taxonomy" id="89957"/>
    <lineage>
        <taxon>Eukaryota</taxon>
        <taxon>Sar</taxon>
        <taxon>Alveolata</taxon>
        <taxon>Dinophyceae</taxon>
        <taxon>Suessiales</taxon>
        <taxon>Suessiaceae</taxon>
        <taxon>Polarella</taxon>
    </lineage>
</organism>
<dbReference type="Pfam" id="PF01841">
    <property type="entry name" value="Transglut_core"/>
    <property type="match status" value="1"/>
</dbReference>
<dbReference type="InterPro" id="IPR002931">
    <property type="entry name" value="Transglutaminase-like"/>
</dbReference>